<dbReference type="GO" id="GO:0009847">
    <property type="term" value="P:spore germination"/>
    <property type="evidence" value="ECO:0007669"/>
    <property type="project" value="InterPro"/>
</dbReference>
<dbReference type="HOGENOM" id="CLU_051140_0_0_9"/>
<evidence type="ECO:0000256" key="2">
    <source>
        <dbReference type="ARBA" id="ARBA00007886"/>
    </source>
</evidence>
<dbReference type="GeneID" id="93641994"/>
<dbReference type="PANTHER" id="PTHR35789">
    <property type="entry name" value="SPORE GERMINATION PROTEIN B3"/>
    <property type="match status" value="1"/>
</dbReference>
<keyword evidence="7" id="KW-0449">Lipoprotein</keyword>
<accession>A0A0B6AAA0</accession>
<dbReference type="AlphaFoldDB" id="A0A0B6AAA0"/>
<evidence type="ECO:0000256" key="1">
    <source>
        <dbReference type="ARBA" id="ARBA00004635"/>
    </source>
</evidence>
<dbReference type="InterPro" id="IPR008844">
    <property type="entry name" value="Spore_GerAC-like"/>
</dbReference>
<proteinExistence type="inferred from homology"/>
<evidence type="ECO:0000313" key="11">
    <source>
        <dbReference type="Proteomes" id="UP000031829"/>
    </source>
</evidence>
<evidence type="ECO:0000259" key="9">
    <source>
        <dbReference type="Pfam" id="PF25198"/>
    </source>
</evidence>
<dbReference type="Pfam" id="PF05504">
    <property type="entry name" value="Spore_GerAC"/>
    <property type="match status" value="1"/>
</dbReference>
<evidence type="ECO:0000256" key="4">
    <source>
        <dbReference type="ARBA" id="ARBA00022729"/>
    </source>
</evidence>
<dbReference type="Gene3D" id="3.30.300.210">
    <property type="entry name" value="Nutrient germinant receptor protein C, domain 3"/>
    <property type="match status" value="1"/>
</dbReference>
<dbReference type="InterPro" id="IPR038501">
    <property type="entry name" value="Spore_GerAC_C_sf"/>
</dbReference>
<organism evidence="10 11">
    <name type="scientific">Priestia megaterium (strain ATCC 14581 / DSM 32 / CCUG 1817 / JCM 2506 / NBRC 15308 / NCIMB 9376 / NCTC 10342 / NRRL B-14308 / VKM B-512 / Ford 19)</name>
    <name type="common">Bacillus megaterium</name>
    <dbReference type="NCBI Taxonomy" id="1348623"/>
    <lineage>
        <taxon>Bacteria</taxon>
        <taxon>Bacillati</taxon>
        <taxon>Bacillota</taxon>
        <taxon>Bacilli</taxon>
        <taxon>Bacillales</taxon>
        <taxon>Bacillaceae</taxon>
        <taxon>Priestia</taxon>
    </lineage>
</organism>
<comment type="similarity">
    <text evidence="2">Belongs to the GerABKC lipoprotein family.</text>
</comment>
<dbReference type="InterPro" id="IPR057336">
    <property type="entry name" value="GerAC_N"/>
</dbReference>
<evidence type="ECO:0000256" key="5">
    <source>
        <dbReference type="ARBA" id="ARBA00023136"/>
    </source>
</evidence>
<dbReference type="RefSeq" id="WP_080621385.1">
    <property type="nucleotide sequence ID" value="NZ_BCVB01000002.1"/>
</dbReference>
<keyword evidence="4" id="KW-0732">Signal</keyword>
<reference evidence="10 11" key="1">
    <citation type="journal article" date="2015" name="Genome Announc.">
        <title>Complete genome sequences for 35 biothreat assay-relevant bacillus species.</title>
        <authorList>
            <person name="Johnson S.L."/>
            <person name="Daligault H.E."/>
            <person name="Davenport K.W."/>
            <person name="Jaissle J."/>
            <person name="Frey K.G."/>
            <person name="Ladner J.T."/>
            <person name="Broomall S.M."/>
            <person name="Bishop-Lilly K.A."/>
            <person name="Bruce D.C."/>
            <person name="Gibbons H.S."/>
            <person name="Coyne S.R."/>
            <person name="Lo C.C."/>
            <person name="Meincke L."/>
            <person name="Munk A.C."/>
            <person name="Koroleva G.I."/>
            <person name="Rosenzweig C.N."/>
            <person name="Palacios G.F."/>
            <person name="Redden C.L."/>
            <person name="Minogue T.D."/>
            <person name="Chain P.S."/>
        </authorList>
    </citation>
    <scope>NUCLEOTIDE SEQUENCE [LARGE SCALE GENOMIC DNA]</scope>
    <source>
        <strain evidence="11">ATCC 14581 / DSM 32 / JCM 2506 / NBRC 15308 / NCIMB 9376 / NCTC 10342 / NRRL B-14308 / VKM B-512</strain>
    </source>
</reference>
<dbReference type="NCBIfam" id="TIGR02887">
    <property type="entry name" value="spore_ger_x_C"/>
    <property type="match status" value="1"/>
</dbReference>
<dbReference type="Proteomes" id="UP000031829">
    <property type="component" value="Chromosome"/>
</dbReference>
<dbReference type="Gene3D" id="6.20.190.10">
    <property type="entry name" value="Nutrient germinant receptor protein C, domain 1"/>
    <property type="match status" value="1"/>
</dbReference>
<sequence length="397" mass="43737">MKTYLSLLWIAAICLCVSGCSNYRELNQIGVIIGLGIDENENLEQPYKVTYQIINPSGLSQGSSSGGQGLPVINYTVTAKTLVEALKKASIVIPREHITSHLSLIIIGEKLARNDLSLLFDALDRGKQARTSIPVFIARDGTAEKLLGVIEPFEVTPVKSILSTSQNNQKMYGIVSNVQAYEVISMLLSEGKDLSLPGISINKPSQKAEEAGNLENTSPSAMQVKGLAMFRKGKLVRWLDGDEARSVQLVTSEVKSTALVFPCNINENITVTATGIKGQIKTAIRRGQPFIHTDLNVVGEITETSCQKDLNNPKVLKELEKEVQKELQKEITKTIRIAQKEKADIFGFGDSLSRTNPSYWRQHKQNWENLFSSAKVSMNVNVSIVNTGMRTNPYEVN</sequence>
<name>A0A0B6AAA0_PRIM2</name>
<dbReference type="InterPro" id="IPR046953">
    <property type="entry name" value="Spore_GerAC-like_C"/>
</dbReference>
<feature type="domain" description="Spore germination protein N-terminal" evidence="9">
    <location>
        <begin position="22"/>
        <end position="201"/>
    </location>
</feature>
<dbReference type="PANTHER" id="PTHR35789:SF1">
    <property type="entry name" value="SPORE GERMINATION PROTEIN B3"/>
    <property type="match status" value="1"/>
</dbReference>
<dbReference type="Pfam" id="PF25198">
    <property type="entry name" value="Spore_GerAC_N"/>
    <property type="match status" value="1"/>
</dbReference>
<comment type="subcellular location">
    <subcellularLocation>
        <location evidence="1">Membrane</location>
        <topology evidence="1">Lipid-anchor</topology>
    </subcellularLocation>
</comment>
<keyword evidence="3" id="KW-0309">Germination</keyword>
<dbReference type="EMBL" id="CP009920">
    <property type="protein sequence ID" value="AJI20431.1"/>
    <property type="molecule type" value="Genomic_DNA"/>
</dbReference>
<evidence type="ECO:0000256" key="3">
    <source>
        <dbReference type="ARBA" id="ARBA00022544"/>
    </source>
</evidence>
<evidence type="ECO:0000313" key="10">
    <source>
        <dbReference type="EMBL" id="AJI20431.1"/>
    </source>
</evidence>
<feature type="domain" description="Spore germination GerAC-like C-terminal" evidence="8">
    <location>
        <begin position="225"/>
        <end position="388"/>
    </location>
</feature>
<protein>
    <submittedName>
        <fullName evidence="10">Germination, Ger(X)C family protein</fullName>
    </submittedName>
</protein>
<keyword evidence="6" id="KW-0564">Palmitate</keyword>
<dbReference type="KEGG" id="bmeg:BG04_3961"/>
<evidence type="ECO:0000256" key="7">
    <source>
        <dbReference type="ARBA" id="ARBA00023288"/>
    </source>
</evidence>
<gene>
    <name evidence="10" type="ORF">BG04_3961</name>
</gene>
<keyword evidence="5" id="KW-0472">Membrane</keyword>
<evidence type="ECO:0000256" key="6">
    <source>
        <dbReference type="ARBA" id="ARBA00023139"/>
    </source>
</evidence>
<evidence type="ECO:0000259" key="8">
    <source>
        <dbReference type="Pfam" id="PF05504"/>
    </source>
</evidence>
<dbReference type="GO" id="GO:0016020">
    <property type="term" value="C:membrane"/>
    <property type="evidence" value="ECO:0007669"/>
    <property type="project" value="UniProtKB-SubCell"/>
</dbReference>